<evidence type="ECO:0000256" key="5">
    <source>
        <dbReference type="ARBA" id="ARBA00022801"/>
    </source>
</evidence>
<feature type="binding site" evidence="8">
    <location>
        <position position="51"/>
    </location>
    <ligand>
        <name>Zn(2+)</name>
        <dbReference type="ChEBI" id="CHEBI:29105"/>
        <note>catalytic</note>
    </ligand>
</feature>
<evidence type="ECO:0000259" key="9">
    <source>
        <dbReference type="PROSITE" id="PS51747"/>
    </source>
</evidence>
<dbReference type="AlphaFoldDB" id="A0A1M6B235"/>
<dbReference type="PANTHER" id="PTHR11079">
    <property type="entry name" value="CYTOSINE DEAMINASE FAMILY MEMBER"/>
    <property type="match status" value="1"/>
</dbReference>
<dbReference type="HAMAP" id="MF_00972">
    <property type="entry name" value="tRNA_aden_deaminase"/>
    <property type="match status" value="1"/>
</dbReference>
<comment type="similarity">
    <text evidence="1">Belongs to the cytidine and deoxycytidylate deaminase family. ADAT2 subfamily.</text>
</comment>
<feature type="binding site" evidence="8">
    <location>
        <position position="84"/>
    </location>
    <ligand>
        <name>Zn(2+)</name>
        <dbReference type="ChEBI" id="CHEBI:29105"/>
        <note>catalytic</note>
    </ligand>
</feature>
<keyword evidence="6 8" id="KW-0862">Zinc</keyword>
<dbReference type="NCBIfam" id="NF008113">
    <property type="entry name" value="PRK10860.1"/>
    <property type="match status" value="1"/>
</dbReference>
<dbReference type="GO" id="GO:0002100">
    <property type="term" value="P:tRNA wobble adenosine to inosine editing"/>
    <property type="evidence" value="ECO:0007669"/>
    <property type="project" value="UniProtKB-UniRule"/>
</dbReference>
<keyword evidence="5 8" id="KW-0378">Hydrolase</keyword>
<evidence type="ECO:0000256" key="3">
    <source>
        <dbReference type="ARBA" id="ARBA00022694"/>
    </source>
</evidence>
<dbReference type="InterPro" id="IPR002125">
    <property type="entry name" value="CMP_dCMP_dom"/>
</dbReference>
<dbReference type="CDD" id="cd01285">
    <property type="entry name" value="nucleoside_deaminase"/>
    <property type="match status" value="1"/>
</dbReference>
<proteinExistence type="inferred from homology"/>
<dbReference type="PROSITE" id="PS51747">
    <property type="entry name" value="CYT_DCMP_DEAMINASES_2"/>
    <property type="match status" value="1"/>
</dbReference>
<evidence type="ECO:0000256" key="2">
    <source>
        <dbReference type="ARBA" id="ARBA00011738"/>
    </source>
</evidence>
<dbReference type="STRING" id="1121476.SAMN02745751_00321"/>
<evidence type="ECO:0000256" key="4">
    <source>
        <dbReference type="ARBA" id="ARBA00022723"/>
    </source>
</evidence>
<dbReference type="Proteomes" id="UP000184052">
    <property type="component" value="Unassembled WGS sequence"/>
</dbReference>
<dbReference type="EMBL" id="FQZL01000004">
    <property type="protein sequence ID" value="SHI42533.1"/>
    <property type="molecule type" value="Genomic_DNA"/>
</dbReference>
<dbReference type="SUPFAM" id="SSF53927">
    <property type="entry name" value="Cytidine deaminase-like"/>
    <property type="match status" value="1"/>
</dbReference>
<keyword evidence="3 8" id="KW-0819">tRNA processing</keyword>
<evidence type="ECO:0000313" key="11">
    <source>
        <dbReference type="Proteomes" id="UP000184052"/>
    </source>
</evidence>
<dbReference type="InterPro" id="IPR058535">
    <property type="entry name" value="MafB19-deam"/>
</dbReference>
<evidence type="ECO:0000256" key="7">
    <source>
        <dbReference type="ARBA" id="ARBA00048045"/>
    </source>
</evidence>
<dbReference type="GO" id="GO:0008270">
    <property type="term" value="F:zinc ion binding"/>
    <property type="evidence" value="ECO:0007669"/>
    <property type="project" value="UniProtKB-UniRule"/>
</dbReference>
<dbReference type="EC" id="3.5.4.33" evidence="8"/>
<reference evidence="10 11" key="1">
    <citation type="submission" date="2016-11" db="EMBL/GenBank/DDBJ databases">
        <authorList>
            <person name="Jaros S."/>
            <person name="Januszkiewicz K."/>
            <person name="Wedrychowicz H."/>
        </authorList>
    </citation>
    <scope>NUCLEOTIDE SEQUENCE [LARGE SCALE GENOMIC DNA]</scope>
    <source>
        <strain evidence="10 11">DSM 17477</strain>
    </source>
</reference>
<sequence length="152" mass="16812">MVDYFMKKAILEAEKAYDMDEVPVGAVVVKDGKIIGRGFNQKELAKDATKHAEILAINEACKTLNAWRLTGCTMYVTLEPCAMCAGALVNSRIDNLIIGARDPKTGACGSVFNIVNEEKLNHGINVEFGVMEDECSTMLKDFFKKLRSRDDD</sequence>
<dbReference type="Gene3D" id="3.40.140.10">
    <property type="entry name" value="Cytidine Deaminase, domain 2"/>
    <property type="match status" value="1"/>
</dbReference>
<comment type="subunit">
    <text evidence="2 8">Homodimer.</text>
</comment>
<dbReference type="InterPro" id="IPR016193">
    <property type="entry name" value="Cytidine_deaminase-like"/>
</dbReference>
<feature type="binding site" evidence="8">
    <location>
        <position position="81"/>
    </location>
    <ligand>
        <name>Zn(2+)</name>
        <dbReference type="ChEBI" id="CHEBI:29105"/>
        <note>catalytic</note>
    </ligand>
</feature>
<keyword evidence="4 8" id="KW-0479">Metal-binding</keyword>
<evidence type="ECO:0000256" key="1">
    <source>
        <dbReference type="ARBA" id="ARBA00010669"/>
    </source>
</evidence>
<evidence type="ECO:0000256" key="6">
    <source>
        <dbReference type="ARBA" id="ARBA00022833"/>
    </source>
</evidence>
<evidence type="ECO:0000313" key="10">
    <source>
        <dbReference type="EMBL" id="SHI42533.1"/>
    </source>
</evidence>
<dbReference type="RefSeq" id="WP_073046063.1">
    <property type="nucleotide sequence ID" value="NZ_FQZL01000004.1"/>
</dbReference>
<dbReference type="InterPro" id="IPR028883">
    <property type="entry name" value="tRNA_aden_deaminase"/>
</dbReference>
<dbReference type="InterPro" id="IPR016192">
    <property type="entry name" value="APOBEC/CMP_deaminase_Zn-bd"/>
</dbReference>
<comment type="cofactor">
    <cofactor evidence="8">
        <name>Zn(2+)</name>
        <dbReference type="ChEBI" id="CHEBI:29105"/>
    </cofactor>
    <text evidence="8">Binds 1 zinc ion per subunit.</text>
</comment>
<accession>A0A1M6B235</accession>
<keyword evidence="11" id="KW-1185">Reference proteome</keyword>
<dbReference type="PROSITE" id="PS00903">
    <property type="entry name" value="CYT_DCMP_DEAMINASES_1"/>
    <property type="match status" value="1"/>
</dbReference>
<dbReference type="Pfam" id="PF14437">
    <property type="entry name" value="MafB19-deam"/>
    <property type="match status" value="1"/>
</dbReference>
<feature type="domain" description="CMP/dCMP-type deaminase" evidence="9">
    <location>
        <begin position="1"/>
        <end position="127"/>
    </location>
</feature>
<dbReference type="FunFam" id="3.40.140.10:FF:000005">
    <property type="entry name" value="tRNA-specific adenosine deaminase"/>
    <property type="match status" value="1"/>
</dbReference>
<comment type="catalytic activity">
    <reaction evidence="7 8">
        <text>adenosine(34) in tRNA + H2O + H(+) = inosine(34) in tRNA + NH4(+)</text>
        <dbReference type="Rhea" id="RHEA:43168"/>
        <dbReference type="Rhea" id="RHEA-COMP:10373"/>
        <dbReference type="Rhea" id="RHEA-COMP:10374"/>
        <dbReference type="ChEBI" id="CHEBI:15377"/>
        <dbReference type="ChEBI" id="CHEBI:15378"/>
        <dbReference type="ChEBI" id="CHEBI:28938"/>
        <dbReference type="ChEBI" id="CHEBI:74411"/>
        <dbReference type="ChEBI" id="CHEBI:82852"/>
        <dbReference type="EC" id="3.5.4.33"/>
    </reaction>
</comment>
<comment type="function">
    <text evidence="8">Catalyzes the deamination of adenosine to inosine at the wobble position 34 of tRNA(Arg2).</text>
</comment>
<dbReference type="OrthoDB" id="9802676at2"/>
<evidence type="ECO:0000256" key="8">
    <source>
        <dbReference type="HAMAP-Rule" id="MF_00972"/>
    </source>
</evidence>
<gene>
    <name evidence="8" type="primary">tadA</name>
    <name evidence="10" type="ORF">SAMN02745751_00321</name>
</gene>
<name>A0A1M6B235_9FIRM</name>
<dbReference type="GO" id="GO:0052717">
    <property type="term" value="F:tRNA-specific adenosine-34 deaminase activity"/>
    <property type="evidence" value="ECO:0007669"/>
    <property type="project" value="UniProtKB-UniRule"/>
</dbReference>
<feature type="active site" description="Proton donor" evidence="8">
    <location>
        <position position="53"/>
    </location>
</feature>
<organism evidence="10 11">
    <name type="scientific">Dethiosulfatibacter aminovorans DSM 17477</name>
    <dbReference type="NCBI Taxonomy" id="1121476"/>
    <lineage>
        <taxon>Bacteria</taxon>
        <taxon>Bacillati</taxon>
        <taxon>Bacillota</taxon>
        <taxon>Tissierellia</taxon>
        <taxon>Dethiosulfatibacter</taxon>
    </lineage>
</organism>
<protein>
    <recommendedName>
        <fullName evidence="8">tRNA-specific adenosine deaminase</fullName>
        <ecNumber evidence="8">3.5.4.33</ecNumber>
    </recommendedName>
</protein>
<dbReference type="PANTHER" id="PTHR11079:SF202">
    <property type="entry name" value="TRNA-SPECIFIC ADENOSINE DEAMINASE"/>
    <property type="match status" value="1"/>
</dbReference>